<evidence type="ECO:0000313" key="2">
    <source>
        <dbReference type="Proteomes" id="UP000187313"/>
    </source>
</evidence>
<dbReference type="Proteomes" id="UP000187313">
    <property type="component" value="Unassembled WGS sequence"/>
</dbReference>
<name>A0ABX3HAF5_9BACL</name>
<protein>
    <submittedName>
        <fullName evidence="1">Uncharacterized protein</fullName>
    </submittedName>
</protein>
<evidence type="ECO:0000313" key="1">
    <source>
        <dbReference type="EMBL" id="OMD47458.1"/>
    </source>
</evidence>
<gene>
    <name evidence="1" type="ORF">BSK51_25035</name>
</gene>
<organism evidence="1 2">
    <name type="scientific">Paenibacillus odorifer</name>
    <dbReference type="NCBI Taxonomy" id="189426"/>
    <lineage>
        <taxon>Bacteria</taxon>
        <taxon>Bacillati</taxon>
        <taxon>Bacillota</taxon>
        <taxon>Bacilli</taxon>
        <taxon>Bacillales</taxon>
        <taxon>Paenibacillaceae</taxon>
        <taxon>Paenibacillus</taxon>
    </lineage>
</organism>
<accession>A0ABX3HAF5</accession>
<proteinExistence type="predicted"/>
<dbReference type="RefSeq" id="WP_076300633.1">
    <property type="nucleotide sequence ID" value="NZ_MPTD01000019.1"/>
</dbReference>
<comment type="caution">
    <text evidence="1">The sequence shown here is derived from an EMBL/GenBank/DDBJ whole genome shotgun (WGS) entry which is preliminary data.</text>
</comment>
<keyword evidence="2" id="KW-1185">Reference proteome</keyword>
<reference evidence="1 2" key="1">
    <citation type="submission" date="2016-10" db="EMBL/GenBank/DDBJ databases">
        <title>Paenibacillus species isolates.</title>
        <authorList>
            <person name="Beno S.M."/>
        </authorList>
    </citation>
    <scope>NUCLEOTIDE SEQUENCE [LARGE SCALE GENOMIC DNA]</scope>
    <source>
        <strain evidence="1 2">FSL R5-0923</strain>
    </source>
</reference>
<sequence>MPEYSQIQTYIKCDHLNFQDVIRLFSEVINSLELDSKYFNDELEWKVSENGFMYVGGGAAPQLYDNNGFQLHLRPFVVGLTPGVIEELKESYLEISILLWTEEIELDWRTGLLRSQHQSLIWRIMTKFSEEFKQTGVFFTNEVMDGVPWEAIVSGNKEGLWAFDAAILPVHLFDLYKDFPENIFIYKDEKVMYVAKKSVWGTEPWHIQRLN</sequence>
<dbReference type="EMBL" id="MPTD01000019">
    <property type="protein sequence ID" value="OMD47458.1"/>
    <property type="molecule type" value="Genomic_DNA"/>
</dbReference>